<evidence type="ECO:0000313" key="3">
    <source>
        <dbReference type="Proteomes" id="UP001596957"/>
    </source>
</evidence>
<accession>A0ABW2VWN0</accession>
<name>A0ABW2VWN0_9ACTN</name>
<protein>
    <submittedName>
        <fullName evidence="2">Uncharacterized protein</fullName>
    </submittedName>
</protein>
<dbReference type="RefSeq" id="WP_381256023.1">
    <property type="nucleotide sequence ID" value="NZ_JBHTBI010000014.1"/>
</dbReference>
<gene>
    <name evidence="2" type="ORF">ACFQZP_40050</name>
</gene>
<dbReference type="EMBL" id="JBHTEC010000004">
    <property type="protein sequence ID" value="MFD0287715.1"/>
    <property type="molecule type" value="Genomic_DNA"/>
</dbReference>
<dbReference type="Proteomes" id="UP001596957">
    <property type="component" value="Unassembled WGS sequence"/>
</dbReference>
<proteinExistence type="predicted"/>
<evidence type="ECO:0000256" key="1">
    <source>
        <dbReference type="SAM" id="MobiDB-lite"/>
    </source>
</evidence>
<keyword evidence="3" id="KW-1185">Reference proteome</keyword>
<sequence>MIAEVVWEARWEHSECGAYGEALFDDEISPESGHDGCGEPGVVGWYGQWECLCGAGGDGEWEDGDPASSSHECDDEDEFAEQGDGKVEETAA</sequence>
<organism evidence="2 3">
    <name type="scientific">Streptomyces lutosisoli</name>
    <dbReference type="NCBI Taxonomy" id="2665721"/>
    <lineage>
        <taxon>Bacteria</taxon>
        <taxon>Bacillati</taxon>
        <taxon>Actinomycetota</taxon>
        <taxon>Actinomycetes</taxon>
        <taxon>Kitasatosporales</taxon>
        <taxon>Streptomycetaceae</taxon>
        <taxon>Streptomyces</taxon>
    </lineage>
</organism>
<reference evidence="3" key="1">
    <citation type="journal article" date="2019" name="Int. J. Syst. Evol. Microbiol.">
        <title>The Global Catalogue of Microorganisms (GCM) 10K type strain sequencing project: providing services to taxonomists for standard genome sequencing and annotation.</title>
        <authorList>
            <consortium name="The Broad Institute Genomics Platform"/>
            <consortium name="The Broad Institute Genome Sequencing Center for Infectious Disease"/>
            <person name="Wu L."/>
            <person name="Ma J."/>
        </authorList>
    </citation>
    <scope>NUCLEOTIDE SEQUENCE [LARGE SCALE GENOMIC DNA]</scope>
    <source>
        <strain evidence="3">CGMCC 4.7198</strain>
    </source>
</reference>
<evidence type="ECO:0000313" key="2">
    <source>
        <dbReference type="EMBL" id="MFD0287715.1"/>
    </source>
</evidence>
<comment type="caution">
    <text evidence="2">The sequence shown here is derived from an EMBL/GenBank/DDBJ whole genome shotgun (WGS) entry which is preliminary data.</text>
</comment>
<feature type="compositionally biased region" description="Basic and acidic residues" evidence="1">
    <location>
        <begin position="83"/>
        <end position="92"/>
    </location>
</feature>
<feature type="region of interest" description="Disordered" evidence="1">
    <location>
        <begin position="56"/>
        <end position="92"/>
    </location>
</feature>